<feature type="region of interest" description="Disordered" evidence="6">
    <location>
        <begin position="60"/>
        <end position="98"/>
    </location>
</feature>
<evidence type="ECO:0000256" key="1">
    <source>
        <dbReference type="ARBA" id="ARBA00004651"/>
    </source>
</evidence>
<evidence type="ECO:0000256" key="3">
    <source>
        <dbReference type="ARBA" id="ARBA00022692"/>
    </source>
</evidence>
<evidence type="ECO:0000256" key="7">
    <source>
        <dbReference type="SAM" id="Phobius"/>
    </source>
</evidence>
<feature type="domain" description="Cardiolipin synthase N-terminal" evidence="8">
    <location>
        <begin position="13"/>
        <end position="57"/>
    </location>
</feature>
<name>A0ABU8RGV3_9ACTN</name>
<keyword evidence="10" id="KW-1185">Reference proteome</keyword>
<keyword evidence="5 7" id="KW-0472">Membrane</keyword>
<feature type="compositionally biased region" description="Gly residues" evidence="6">
    <location>
        <begin position="61"/>
        <end position="74"/>
    </location>
</feature>
<keyword evidence="3 7" id="KW-0812">Transmembrane</keyword>
<dbReference type="InterPro" id="IPR027379">
    <property type="entry name" value="CLS_N"/>
</dbReference>
<evidence type="ECO:0000313" key="9">
    <source>
        <dbReference type="EMBL" id="MEJ5944295.1"/>
    </source>
</evidence>
<dbReference type="Proteomes" id="UP001387100">
    <property type="component" value="Unassembled WGS sequence"/>
</dbReference>
<evidence type="ECO:0000259" key="8">
    <source>
        <dbReference type="Pfam" id="PF13396"/>
    </source>
</evidence>
<keyword evidence="2" id="KW-1003">Cell membrane</keyword>
<gene>
    <name evidence="9" type="ORF">WDZ17_03170</name>
</gene>
<feature type="transmembrane region" description="Helical" evidence="7">
    <location>
        <begin position="35"/>
        <end position="55"/>
    </location>
</feature>
<accession>A0ABU8RGV3</accession>
<evidence type="ECO:0000256" key="5">
    <source>
        <dbReference type="ARBA" id="ARBA00023136"/>
    </source>
</evidence>
<dbReference type="EMBL" id="JBBIAA010000002">
    <property type="protein sequence ID" value="MEJ5944295.1"/>
    <property type="molecule type" value="Genomic_DNA"/>
</dbReference>
<comment type="subcellular location">
    <subcellularLocation>
        <location evidence="1">Cell membrane</location>
        <topology evidence="1">Multi-pass membrane protein</topology>
    </subcellularLocation>
</comment>
<keyword evidence="4 7" id="KW-1133">Transmembrane helix</keyword>
<protein>
    <submittedName>
        <fullName evidence="9">PLD nuclease N-terminal domain-containing protein</fullName>
    </submittedName>
</protein>
<sequence>MLRAVLVLVTVGLAVYAVLDVLRSRDEEISVLSRTAWVVISVVLPILGPVLWITVGRQRAEGGGGGGGGRGPRGPVGPDDDPGFLRDLDGHRDDGSRA</sequence>
<organism evidence="9 10">
    <name type="scientific">Pseudokineococcus basanitobsidens</name>
    <dbReference type="NCBI Taxonomy" id="1926649"/>
    <lineage>
        <taxon>Bacteria</taxon>
        <taxon>Bacillati</taxon>
        <taxon>Actinomycetota</taxon>
        <taxon>Actinomycetes</taxon>
        <taxon>Kineosporiales</taxon>
        <taxon>Kineosporiaceae</taxon>
        <taxon>Pseudokineococcus</taxon>
    </lineage>
</organism>
<reference evidence="9 10" key="1">
    <citation type="journal article" date="2017" name="Int. J. Syst. Evol. Microbiol.">
        <title>Pseudokineococcus basanitobsidens sp. nov., isolated from volcanic rock.</title>
        <authorList>
            <person name="Lee D.W."/>
            <person name="Park M.Y."/>
            <person name="Kim J.J."/>
            <person name="Kim B.S."/>
        </authorList>
    </citation>
    <scope>NUCLEOTIDE SEQUENCE [LARGE SCALE GENOMIC DNA]</scope>
    <source>
        <strain evidence="9 10">DSM 103726</strain>
    </source>
</reference>
<comment type="caution">
    <text evidence="9">The sequence shown here is derived from an EMBL/GenBank/DDBJ whole genome shotgun (WGS) entry which is preliminary data.</text>
</comment>
<dbReference type="Pfam" id="PF13396">
    <property type="entry name" value="PLDc_N"/>
    <property type="match status" value="1"/>
</dbReference>
<evidence type="ECO:0000256" key="2">
    <source>
        <dbReference type="ARBA" id="ARBA00022475"/>
    </source>
</evidence>
<evidence type="ECO:0000313" key="10">
    <source>
        <dbReference type="Proteomes" id="UP001387100"/>
    </source>
</evidence>
<proteinExistence type="predicted"/>
<dbReference type="RefSeq" id="WP_339573684.1">
    <property type="nucleotide sequence ID" value="NZ_JBBIAA010000002.1"/>
</dbReference>
<feature type="compositionally biased region" description="Basic and acidic residues" evidence="6">
    <location>
        <begin position="83"/>
        <end position="98"/>
    </location>
</feature>
<evidence type="ECO:0000256" key="6">
    <source>
        <dbReference type="SAM" id="MobiDB-lite"/>
    </source>
</evidence>
<evidence type="ECO:0000256" key="4">
    <source>
        <dbReference type="ARBA" id="ARBA00022989"/>
    </source>
</evidence>